<dbReference type="InterPro" id="IPR001288">
    <property type="entry name" value="Translation_initiation_fac_3"/>
</dbReference>
<dbReference type="InterPro" id="IPR019814">
    <property type="entry name" value="Translation_initiation_fac_3_N"/>
</dbReference>
<gene>
    <name evidence="6" type="ORF">C1H46_018104</name>
</gene>
<dbReference type="InterPro" id="IPR036787">
    <property type="entry name" value="T_IF-3_N_sf"/>
</dbReference>
<protein>
    <recommendedName>
        <fullName evidence="5">Translation initiation factor 3 N-terminal domain-containing protein</fullName>
    </recommendedName>
</protein>
<dbReference type="Pfam" id="PF05198">
    <property type="entry name" value="IF3_N"/>
    <property type="match status" value="1"/>
</dbReference>
<dbReference type="SUPFAM" id="SSF55200">
    <property type="entry name" value="Translation initiation factor IF3, C-terminal domain"/>
    <property type="match status" value="1"/>
</dbReference>
<evidence type="ECO:0000259" key="5">
    <source>
        <dbReference type="Pfam" id="PF05198"/>
    </source>
</evidence>
<dbReference type="PANTHER" id="PTHR10938">
    <property type="entry name" value="TRANSLATION INITIATION FACTOR IF-3"/>
    <property type="match status" value="1"/>
</dbReference>
<keyword evidence="7" id="KW-1185">Reference proteome</keyword>
<comment type="similarity">
    <text evidence="1">Belongs to the IF-3 family.</text>
</comment>
<dbReference type="STRING" id="106549.A0A540MC97"/>
<evidence type="ECO:0000256" key="4">
    <source>
        <dbReference type="SAM" id="MobiDB-lite"/>
    </source>
</evidence>
<accession>A0A540MC97</accession>
<dbReference type="Proteomes" id="UP000315295">
    <property type="component" value="Unassembled WGS sequence"/>
</dbReference>
<name>A0A540MC97_MALBA</name>
<evidence type="ECO:0000313" key="6">
    <source>
        <dbReference type="EMBL" id="TQD96338.1"/>
    </source>
</evidence>
<dbReference type="NCBIfam" id="TIGR00168">
    <property type="entry name" value="infC"/>
    <property type="match status" value="1"/>
</dbReference>
<sequence length="508" mass="56383">MAFWSRIGQSKLRQLSYQSKTIPYASLINPTATHSKACVSEIPHLIPHGRPTDFGSKVRFFAAPVQFGKYDDIEKSVFQTNTKKVEQSTSGPRMNEKITAEFVRLVLDEEHFIVSRREALERARTLDLDLVEVEARADPPVCKIMDFHKEKYKKELREKNKLKIKSDKTLRADSKEVKFSPKTEAKDLKMKADMVKRFMEKGYRVKCTASDAEDKDLGELFSRLTVLIEDVALIECEPTLGKGKEAFIIVRHVKFGPSKKGGAKKTVEKTSPEAQKKGSEDASGVTSQVDNPTVQQRASSQSDISDPDKLHVTPTRACTAPLPLRESFYGTQNRHGNNESRNPYSPTRGMDNRGAGMREPHTSYQRTGTPTDLPFSPTRGMDNRGPGMREPHTPYQRTGTPTPPFSPVGEPRQAQTNAPVFRNSNPPPNDIPKQEPSSPSALRTPGIGFGIFSNPKGDAPARQGVSERIPSDSNSPGSRPDSSQRPGTSTSTDKVGQRGFGIFSRELK</sequence>
<feature type="region of interest" description="Disordered" evidence="4">
    <location>
        <begin position="258"/>
        <end position="508"/>
    </location>
</feature>
<keyword evidence="2" id="KW-0396">Initiation factor</keyword>
<feature type="domain" description="Translation initiation factor 3 N-terminal" evidence="5">
    <location>
        <begin position="94"/>
        <end position="160"/>
    </location>
</feature>
<dbReference type="Gene3D" id="3.10.20.80">
    <property type="entry name" value="Translation initiation factor 3 (IF-3), N-terminal domain"/>
    <property type="match status" value="1"/>
</dbReference>
<feature type="compositionally biased region" description="Polar residues" evidence="4">
    <location>
        <begin position="329"/>
        <end position="345"/>
    </location>
</feature>
<dbReference type="AlphaFoldDB" id="A0A540MC97"/>
<feature type="compositionally biased region" description="Polar residues" evidence="4">
    <location>
        <begin position="471"/>
        <end position="494"/>
    </location>
</feature>
<evidence type="ECO:0000256" key="1">
    <source>
        <dbReference type="ARBA" id="ARBA00005439"/>
    </source>
</evidence>
<feature type="compositionally biased region" description="Polar residues" evidence="4">
    <location>
        <begin position="413"/>
        <end position="424"/>
    </location>
</feature>
<reference evidence="6 7" key="1">
    <citation type="journal article" date="2019" name="G3 (Bethesda)">
        <title>Sequencing of a Wild Apple (Malus baccata) Genome Unravels the Differences Between Cultivated and Wild Apple Species Regarding Disease Resistance and Cold Tolerance.</title>
        <authorList>
            <person name="Chen X."/>
        </authorList>
    </citation>
    <scope>NUCLEOTIDE SEQUENCE [LARGE SCALE GENOMIC DNA]</scope>
    <source>
        <strain evidence="7">cv. Shandingzi</strain>
        <tissue evidence="6">Leaves</tissue>
    </source>
</reference>
<organism evidence="6 7">
    <name type="scientific">Malus baccata</name>
    <name type="common">Siberian crab apple</name>
    <name type="synonym">Pyrus baccata</name>
    <dbReference type="NCBI Taxonomy" id="106549"/>
    <lineage>
        <taxon>Eukaryota</taxon>
        <taxon>Viridiplantae</taxon>
        <taxon>Streptophyta</taxon>
        <taxon>Embryophyta</taxon>
        <taxon>Tracheophyta</taxon>
        <taxon>Spermatophyta</taxon>
        <taxon>Magnoliopsida</taxon>
        <taxon>eudicotyledons</taxon>
        <taxon>Gunneridae</taxon>
        <taxon>Pentapetalae</taxon>
        <taxon>rosids</taxon>
        <taxon>fabids</taxon>
        <taxon>Rosales</taxon>
        <taxon>Rosaceae</taxon>
        <taxon>Amygdaloideae</taxon>
        <taxon>Maleae</taxon>
        <taxon>Malus</taxon>
    </lineage>
</organism>
<proteinExistence type="inferred from homology"/>
<keyword evidence="3" id="KW-0648">Protein biosynthesis</keyword>
<evidence type="ECO:0000256" key="2">
    <source>
        <dbReference type="ARBA" id="ARBA00022540"/>
    </source>
</evidence>
<evidence type="ECO:0000256" key="3">
    <source>
        <dbReference type="ARBA" id="ARBA00022917"/>
    </source>
</evidence>
<comment type="caution">
    <text evidence="6">The sequence shown here is derived from an EMBL/GenBank/DDBJ whole genome shotgun (WGS) entry which is preliminary data.</text>
</comment>
<dbReference type="InterPro" id="IPR036788">
    <property type="entry name" value="T_IF-3_C_sf"/>
</dbReference>
<dbReference type="GO" id="GO:0003743">
    <property type="term" value="F:translation initiation factor activity"/>
    <property type="evidence" value="ECO:0007669"/>
    <property type="project" value="UniProtKB-KW"/>
</dbReference>
<feature type="compositionally biased region" description="Basic and acidic residues" evidence="4">
    <location>
        <begin position="265"/>
        <end position="280"/>
    </location>
</feature>
<dbReference type="SUPFAM" id="SSF54364">
    <property type="entry name" value="Translation initiation factor IF3, N-terminal domain"/>
    <property type="match status" value="1"/>
</dbReference>
<dbReference type="GO" id="GO:0043022">
    <property type="term" value="F:ribosome binding"/>
    <property type="evidence" value="ECO:0007669"/>
    <property type="project" value="TreeGrafter"/>
</dbReference>
<dbReference type="EMBL" id="VIEB01000294">
    <property type="protein sequence ID" value="TQD96338.1"/>
    <property type="molecule type" value="Genomic_DNA"/>
</dbReference>
<feature type="compositionally biased region" description="Polar residues" evidence="4">
    <location>
        <begin position="284"/>
        <end position="304"/>
    </location>
</feature>
<dbReference type="GO" id="GO:0032790">
    <property type="term" value="P:ribosome disassembly"/>
    <property type="evidence" value="ECO:0007669"/>
    <property type="project" value="TreeGrafter"/>
</dbReference>
<dbReference type="PANTHER" id="PTHR10938:SF4">
    <property type="entry name" value="TRANSLATION INITIATION FACTOR IF3-1, MITOCHONDRIAL"/>
    <property type="match status" value="1"/>
</dbReference>
<dbReference type="Gene3D" id="3.30.110.10">
    <property type="entry name" value="Translation initiation factor 3 (IF-3), C-terminal domain"/>
    <property type="match status" value="1"/>
</dbReference>
<evidence type="ECO:0000313" key="7">
    <source>
        <dbReference type="Proteomes" id="UP000315295"/>
    </source>
</evidence>